<sequence>MFRYGVILAILSSVLRGTCQLNYSQHEVPPCVLEDDLPTSLSVQSQKDENGEWRLSFSTCKGHGNSSKITRLDLKQTVKEAGDKELVQITGVFRDASDSLAYHKLKFSPRGGRLAVISDDGMMAFRDNAEKEKDFAPVFTNRPLKNNELFEVKVNRKISAFPGWPVGIGVTTHSPETMEMPGWMGQLKYDLR</sequence>
<proteinExistence type="predicted"/>
<dbReference type="Gene3D" id="2.60.120.920">
    <property type="match status" value="1"/>
</dbReference>
<feature type="chain" id="PRO_5035482396" description="NHR domain-containing protein" evidence="1">
    <location>
        <begin position="21"/>
        <end position="192"/>
    </location>
</feature>
<dbReference type="InterPro" id="IPR043136">
    <property type="entry name" value="B30.2/SPRY_sf"/>
</dbReference>
<dbReference type="Proteomes" id="UP000792457">
    <property type="component" value="Unassembled WGS sequence"/>
</dbReference>
<reference evidence="3" key="2">
    <citation type="submission" date="2017-10" db="EMBL/GenBank/DDBJ databases">
        <title>Ladona fulva Genome sequencing and assembly.</title>
        <authorList>
            <person name="Murali S."/>
            <person name="Richards S."/>
            <person name="Bandaranaike D."/>
            <person name="Bellair M."/>
            <person name="Blankenburg K."/>
            <person name="Chao H."/>
            <person name="Dinh H."/>
            <person name="Doddapaneni H."/>
            <person name="Dugan-Rocha S."/>
            <person name="Elkadiri S."/>
            <person name="Gnanaolivu R."/>
            <person name="Hernandez B."/>
            <person name="Skinner E."/>
            <person name="Javaid M."/>
            <person name="Lee S."/>
            <person name="Li M."/>
            <person name="Ming W."/>
            <person name="Munidasa M."/>
            <person name="Muniz J."/>
            <person name="Nguyen L."/>
            <person name="Hughes D."/>
            <person name="Osuji N."/>
            <person name="Pu L.-L."/>
            <person name="Puazo M."/>
            <person name="Qu C."/>
            <person name="Quiroz J."/>
            <person name="Raj R."/>
            <person name="Weissenberger G."/>
            <person name="Xin Y."/>
            <person name="Zou X."/>
            <person name="Han Y."/>
            <person name="Worley K."/>
            <person name="Muzny D."/>
            <person name="Gibbs R."/>
        </authorList>
    </citation>
    <scope>NUCLEOTIDE SEQUENCE</scope>
    <source>
        <strain evidence="3">Sampled in the wild</strain>
    </source>
</reference>
<comment type="caution">
    <text evidence="3">The sequence shown here is derived from an EMBL/GenBank/DDBJ whole genome shotgun (WGS) entry which is preliminary data.</text>
</comment>
<dbReference type="OrthoDB" id="49113at2759"/>
<evidence type="ECO:0000313" key="4">
    <source>
        <dbReference type="Proteomes" id="UP000792457"/>
    </source>
</evidence>
<reference evidence="3" key="1">
    <citation type="submission" date="2013-04" db="EMBL/GenBank/DDBJ databases">
        <authorList>
            <person name="Qu J."/>
            <person name="Murali S.C."/>
            <person name="Bandaranaike D."/>
            <person name="Bellair M."/>
            <person name="Blankenburg K."/>
            <person name="Chao H."/>
            <person name="Dinh H."/>
            <person name="Doddapaneni H."/>
            <person name="Downs B."/>
            <person name="Dugan-Rocha S."/>
            <person name="Elkadiri S."/>
            <person name="Gnanaolivu R.D."/>
            <person name="Hernandez B."/>
            <person name="Javaid M."/>
            <person name="Jayaseelan J.C."/>
            <person name="Lee S."/>
            <person name="Li M."/>
            <person name="Ming W."/>
            <person name="Munidasa M."/>
            <person name="Muniz J."/>
            <person name="Nguyen L."/>
            <person name="Ongeri F."/>
            <person name="Osuji N."/>
            <person name="Pu L.-L."/>
            <person name="Puazo M."/>
            <person name="Qu C."/>
            <person name="Quiroz J."/>
            <person name="Raj R."/>
            <person name="Weissenberger G."/>
            <person name="Xin Y."/>
            <person name="Zou X."/>
            <person name="Han Y."/>
            <person name="Richards S."/>
            <person name="Worley K."/>
            <person name="Muzny D."/>
            <person name="Gibbs R."/>
        </authorList>
    </citation>
    <scope>NUCLEOTIDE SEQUENCE</scope>
    <source>
        <strain evidence="3">Sampled in the wild</strain>
    </source>
</reference>
<gene>
    <name evidence="3" type="ORF">J437_LFUL017063</name>
</gene>
<dbReference type="EMBL" id="KZ309148">
    <property type="protein sequence ID" value="KAG8237303.1"/>
    <property type="molecule type" value="Genomic_DNA"/>
</dbReference>
<dbReference type="Pfam" id="PF07177">
    <property type="entry name" value="Neuralized"/>
    <property type="match status" value="1"/>
</dbReference>
<name>A0A8K0P9W4_LADFU</name>
<evidence type="ECO:0000259" key="2">
    <source>
        <dbReference type="PROSITE" id="PS51065"/>
    </source>
</evidence>
<keyword evidence="1" id="KW-0732">Signal</keyword>
<dbReference type="InterPro" id="IPR006573">
    <property type="entry name" value="NHR_dom"/>
</dbReference>
<keyword evidence="4" id="KW-1185">Reference proteome</keyword>
<evidence type="ECO:0000313" key="3">
    <source>
        <dbReference type="EMBL" id="KAG8237303.1"/>
    </source>
</evidence>
<dbReference type="PROSITE" id="PS51065">
    <property type="entry name" value="NHR"/>
    <property type="match status" value="1"/>
</dbReference>
<dbReference type="SMART" id="SM00588">
    <property type="entry name" value="NEUZ"/>
    <property type="match status" value="1"/>
</dbReference>
<feature type="domain" description="NHR" evidence="2">
    <location>
        <begin position="104"/>
        <end position="192"/>
    </location>
</feature>
<evidence type="ECO:0000256" key="1">
    <source>
        <dbReference type="SAM" id="SignalP"/>
    </source>
</evidence>
<accession>A0A8K0P9W4</accession>
<organism evidence="3 4">
    <name type="scientific">Ladona fulva</name>
    <name type="common">Scarce chaser dragonfly</name>
    <name type="synonym">Libellula fulva</name>
    <dbReference type="NCBI Taxonomy" id="123851"/>
    <lineage>
        <taxon>Eukaryota</taxon>
        <taxon>Metazoa</taxon>
        <taxon>Ecdysozoa</taxon>
        <taxon>Arthropoda</taxon>
        <taxon>Hexapoda</taxon>
        <taxon>Insecta</taxon>
        <taxon>Pterygota</taxon>
        <taxon>Palaeoptera</taxon>
        <taxon>Odonata</taxon>
        <taxon>Epiprocta</taxon>
        <taxon>Anisoptera</taxon>
        <taxon>Libelluloidea</taxon>
        <taxon>Libellulidae</taxon>
        <taxon>Ladona</taxon>
    </lineage>
</organism>
<dbReference type="AlphaFoldDB" id="A0A8K0P9W4"/>
<protein>
    <recommendedName>
        <fullName evidence="2">NHR domain-containing protein</fullName>
    </recommendedName>
</protein>
<feature type="signal peptide" evidence="1">
    <location>
        <begin position="1"/>
        <end position="20"/>
    </location>
</feature>